<evidence type="ECO:0000313" key="1">
    <source>
        <dbReference type="EMBL" id="DAF46631.1"/>
    </source>
</evidence>
<accession>A0A8S5S7I0</accession>
<reference evidence="1" key="1">
    <citation type="journal article" date="2021" name="Proc. Natl. Acad. Sci. U.S.A.">
        <title>A Catalog of Tens of Thousands of Viruses from Human Metagenomes Reveals Hidden Associations with Chronic Diseases.</title>
        <authorList>
            <person name="Tisza M.J."/>
            <person name="Buck C.B."/>
        </authorList>
    </citation>
    <scope>NUCLEOTIDE SEQUENCE</scope>
    <source>
        <strain evidence="1">CtqwY3</strain>
    </source>
</reference>
<organism evidence="1">
    <name type="scientific">Siphoviridae sp. ctqwY3</name>
    <dbReference type="NCBI Taxonomy" id="2827951"/>
    <lineage>
        <taxon>Viruses</taxon>
        <taxon>Duplodnaviria</taxon>
        <taxon>Heunggongvirae</taxon>
        <taxon>Uroviricota</taxon>
        <taxon>Caudoviricetes</taxon>
    </lineage>
</organism>
<proteinExistence type="predicted"/>
<sequence>MCLTKKAYNPVVLTRLYAFSCLRHTYCTFQLLS</sequence>
<dbReference type="EMBL" id="BK032541">
    <property type="protein sequence ID" value="DAF46631.1"/>
    <property type="molecule type" value="Genomic_DNA"/>
</dbReference>
<protein>
    <submittedName>
        <fullName evidence="1">Uncharacterized protein</fullName>
    </submittedName>
</protein>
<name>A0A8S5S7I0_9CAUD</name>